<gene>
    <name evidence="1" type="ORF">PACLA_8A026554</name>
</gene>
<evidence type="ECO:0000313" key="1">
    <source>
        <dbReference type="EMBL" id="CAB4030071.1"/>
    </source>
</evidence>
<organism evidence="1 2">
    <name type="scientific">Paramuricea clavata</name>
    <name type="common">Red gorgonian</name>
    <name type="synonym">Violescent sea-whip</name>
    <dbReference type="NCBI Taxonomy" id="317549"/>
    <lineage>
        <taxon>Eukaryota</taxon>
        <taxon>Metazoa</taxon>
        <taxon>Cnidaria</taxon>
        <taxon>Anthozoa</taxon>
        <taxon>Octocorallia</taxon>
        <taxon>Malacalcyonacea</taxon>
        <taxon>Plexauridae</taxon>
        <taxon>Paramuricea</taxon>
    </lineage>
</organism>
<keyword evidence="2" id="KW-1185">Reference proteome</keyword>
<name>A0A7D9JIQ6_PARCT</name>
<sequence length="55" mass="6055">MLKKVKPKQEVEQKKKVEEANCADVFEEFVASFEGAASKGKTFVRGNVVNPGQAK</sequence>
<feature type="non-terminal residue" evidence="1">
    <location>
        <position position="1"/>
    </location>
</feature>
<evidence type="ECO:0000313" key="2">
    <source>
        <dbReference type="Proteomes" id="UP001152795"/>
    </source>
</evidence>
<proteinExistence type="predicted"/>
<dbReference type="EMBL" id="CACRXK020016605">
    <property type="protein sequence ID" value="CAB4030071.1"/>
    <property type="molecule type" value="Genomic_DNA"/>
</dbReference>
<accession>A0A7D9JIQ6</accession>
<comment type="caution">
    <text evidence="1">The sequence shown here is derived from an EMBL/GenBank/DDBJ whole genome shotgun (WGS) entry which is preliminary data.</text>
</comment>
<protein>
    <submittedName>
        <fullName evidence="1">Uncharacterized protein</fullName>
    </submittedName>
</protein>
<dbReference type="AlphaFoldDB" id="A0A7D9JIQ6"/>
<dbReference type="Proteomes" id="UP001152795">
    <property type="component" value="Unassembled WGS sequence"/>
</dbReference>
<reference evidence="1" key="1">
    <citation type="submission" date="2020-04" db="EMBL/GenBank/DDBJ databases">
        <authorList>
            <person name="Alioto T."/>
            <person name="Alioto T."/>
            <person name="Gomez Garrido J."/>
        </authorList>
    </citation>
    <scope>NUCLEOTIDE SEQUENCE</scope>
    <source>
        <strain evidence="1">A484AB</strain>
    </source>
</reference>